<accession>A0A2G8KX19</accession>
<organism evidence="4 5">
    <name type="scientific">Stichopus japonicus</name>
    <name type="common">Sea cucumber</name>
    <dbReference type="NCBI Taxonomy" id="307972"/>
    <lineage>
        <taxon>Eukaryota</taxon>
        <taxon>Metazoa</taxon>
        <taxon>Echinodermata</taxon>
        <taxon>Eleutherozoa</taxon>
        <taxon>Echinozoa</taxon>
        <taxon>Holothuroidea</taxon>
        <taxon>Aspidochirotacea</taxon>
        <taxon>Aspidochirotida</taxon>
        <taxon>Stichopodidae</taxon>
        <taxon>Apostichopus</taxon>
    </lineage>
</organism>
<evidence type="ECO:0000259" key="3">
    <source>
        <dbReference type="PROSITE" id="PS50837"/>
    </source>
</evidence>
<protein>
    <recommendedName>
        <fullName evidence="6">NLR family CARD domain-containing protein 4</fullName>
    </recommendedName>
</protein>
<dbReference type="InterPro" id="IPR027417">
    <property type="entry name" value="P-loop_NTPase"/>
</dbReference>
<keyword evidence="1" id="KW-0812">Transmembrane</keyword>
<dbReference type="Pfam" id="PF05729">
    <property type="entry name" value="NACHT"/>
    <property type="match status" value="1"/>
</dbReference>
<keyword evidence="1" id="KW-0472">Membrane</keyword>
<evidence type="ECO:0000313" key="4">
    <source>
        <dbReference type="EMBL" id="PIK52554.1"/>
    </source>
</evidence>
<dbReference type="SUPFAM" id="SSF52540">
    <property type="entry name" value="P-loop containing nucleoside triphosphate hydrolases"/>
    <property type="match status" value="1"/>
</dbReference>
<gene>
    <name evidence="4" type="ORF">BSL78_10544</name>
</gene>
<dbReference type="Proteomes" id="UP000230750">
    <property type="component" value="Unassembled WGS sequence"/>
</dbReference>
<evidence type="ECO:0000313" key="5">
    <source>
        <dbReference type="Proteomes" id="UP000230750"/>
    </source>
</evidence>
<sequence length="1109" mass="126874">MKYSSYFSTGKDCLSKCNFFPNLTELAPINECELLQYISIGSNGTIRCLFQEYFAVSWYNPEAEKLILFSKNGDKGGDGYTSGDYDIYPNGSLFVRNVTLEHETLLRVTKVISLTESTVSYEIQVKTVVRPNTTYPIIGMCSDSHKACLKSLDSDTTLDCSIEKTRPPVNLTWVSRSLERNQTLESRYNVITQDNVTYTSSATVKFSLTQWHLLTLFVCQASSLPSDLMQEKESYVLIDKIVNYTAVAIPTTKHIAKHSLMKLACTDTNGGMFVWKQRPAGQRYWSNIIFYIPPPNSVTESYSSEFELDEDGRLFITKTESWHEGLYACIHNKDSDEAVELYDVKIYVTPVPAYPVVDGCSHQQYCVLHVKQGDVLTCSVHGIRPEVKLEWKTFPADDGTSFSDQTHTVKQREDTYDIVITSTISSASSNRVTAACLVTESKNHQFDLSTTIDLFYENVRTTIEPTTSNVLIPTVIVSTLVIIAVFLATSFLIIRKVRKRRKREPNNVQENVIEEAIPMMKVVNANSQQRYDENKEELFIDQLKRKYEILYDAVQPIPYIKDRMYCVDKVFVEGGMEYLDKTTVAKQGKEWKQMKSYHELMDGTRISSTRNILEGEPGYGKSTLTLQLVYDWCKSVSHSPLRQVKILILLRLRQLGGVNSIFEAVRRFILPGDSKFTDDDVKSIIEKCSSVMLVLDGYDEYPDQDNTDADIYKIIKNDIFREIKVILTTRSSYLPNYRSPQTDRARLTGFDDLARDKYIRKAVTGDDTEAVDEIKRKLQENPVLGDLCEVPLFFVMFAHITYENKELQTFNSVTGFFRYMISCFHSHMSNKMKDENVTTSQLFEANHSKLDEIAFKALCGKDQMIIWKKQKICKALGEAFYNQYVRIGILVEEEVLDMFSMPDAMGNIRSTVEVRFYHKLFCEWYAAHHLAKKITKLISITSAMLANLDPFDLQYVYRFACGLNKAAARNIIKHLQKTNEGQKFAMLCILEQEGDNDELLESVTELVSNSITINVNDSKLLQRSVTQILEFASKKEIPITSVCLNRSFKECEGDVIILHSGLRLTQLLTLEKIHIETEQVNEEARILTEEDVTKIFRYGLRSEHLKDLS</sequence>
<dbReference type="PROSITE" id="PS50835">
    <property type="entry name" value="IG_LIKE"/>
    <property type="match status" value="2"/>
</dbReference>
<dbReference type="PANTHER" id="PTHR46312:SF2">
    <property type="entry name" value="NUCLEOTIDE-BINDING OLIGOMERIZATION DOMAIN-CONTAINING PROTEIN 2-LIKE"/>
    <property type="match status" value="1"/>
</dbReference>
<keyword evidence="5" id="KW-1185">Reference proteome</keyword>
<name>A0A2G8KX19_STIJA</name>
<feature type="domain" description="Ig-like" evidence="2">
    <location>
        <begin position="352"/>
        <end position="449"/>
    </location>
</feature>
<dbReference type="InterPro" id="IPR007111">
    <property type="entry name" value="NACHT_NTPase"/>
</dbReference>
<comment type="caution">
    <text evidence="4">The sequence shown here is derived from an EMBL/GenBank/DDBJ whole genome shotgun (WGS) entry which is preliminary data.</text>
</comment>
<feature type="transmembrane region" description="Helical" evidence="1">
    <location>
        <begin position="470"/>
        <end position="494"/>
    </location>
</feature>
<dbReference type="OrthoDB" id="6353782at2759"/>
<evidence type="ECO:0000259" key="2">
    <source>
        <dbReference type="PROSITE" id="PS50835"/>
    </source>
</evidence>
<dbReference type="InterPro" id="IPR036179">
    <property type="entry name" value="Ig-like_dom_sf"/>
</dbReference>
<dbReference type="InterPro" id="IPR013783">
    <property type="entry name" value="Ig-like_fold"/>
</dbReference>
<evidence type="ECO:0008006" key="6">
    <source>
        <dbReference type="Google" id="ProtNLM"/>
    </source>
</evidence>
<dbReference type="AlphaFoldDB" id="A0A2G8KX19"/>
<keyword evidence="1" id="KW-1133">Transmembrane helix</keyword>
<dbReference type="EMBL" id="MRZV01000324">
    <property type="protein sequence ID" value="PIK52554.1"/>
    <property type="molecule type" value="Genomic_DNA"/>
</dbReference>
<dbReference type="InterPro" id="IPR007110">
    <property type="entry name" value="Ig-like_dom"/>
</dbReference>
<reference evidence="4 5" key="1">
    <citation type="journal article" date="2017" name="PLoS Biol.">
        <title>The sea cucumber genome provides insights into morphological evolution and visceral regeneration.</title>
        <authorList>
            <person name="Zhang X."/>
            <person name="Sun L."/>
            <person name="Yuan J."/>
            <person name="Sun Y."/>
            <person name="Gao Y."/>
            <person name="Zhang L."/>
            <person name="Li S."/>
            <person name="Dai H."/>
            <person name="Hamel J.F."/>
            <person name="Liu C."/>
            <person name="Yu Y."/>
            <person name="Liu S."/>
            <person name="Lin W."/>
            <person name="Guo K."/>
            <person name="Jin S."/>
            <person name="Xu P."/>
            <person name="Storey K.B."/>
            <person name="Huan P."/>
            <person name="Zhang T."/>
            <person name="Zhou Y."/>
            <person name="Zhang J."/>
            <person name="Lin C."/>
            <person name="Li X."/>
            <person name="Xing L."/>
            <person name="Huo D."/>
            <person name="Sun M."/>
            <person name="Wang L."/>
            <person name="Mercier A."/>
            <person name="Li F."/>
            <person name="Yang H."/>
            <person name="Xiang J."/>
        </authorList>
    </citation>
    <scope>NUCLEOTIDE SEQUENCE [LARGE SCALE GENOMIC DNA]</scope>
    <source>
        <strain evidence="4">Shaxun</strain>
        <tissue evidence="4">Muscle</tissue>
    </source>
</reference>
<dbReference type="PANTHER" id="PTHR46312">
    <property type="entry name" value="NACHT DOMAIN-CONTAINING PROTEIN"/>
    <property type="match status" value="1"/>
</dbReference>
<dbReference type="Gene3D" id="2.60.40.10">
    <property type="entry name" value="Immunoglobulins"/>
    <property type="match status" value="2"/>
</dbReference>
<proteinExistence type="predicted"/>
<feature type="domain" description="Ig-like" evidence="2">
    <location>
        <begin position="131"/>
        <end position="236"/>
    </location>
</feature>
<dbReference type="STRING" id="307972.A0A2G8KX19"/>
<feature type="domain" description="NACHT" evidence="3">
    <location>
        <begin position="609"/>
        <end position="732"/>
    </location>
</feature>
<dbReference type="PROSITE" id="PS50837">
    <property type="entry name" value="NACHT"/>
    <property type="match status" value="1"/>
</dbReference>
<dbReference type="Gene3D" id="3.40.50.300">
    <property type="entry name" value="P-loop containing nucleotide triphosphate hydrolases"/>
    <property type="match status" value="1"/>
</dbReference>
<dbReference type="SUPFAM" id="SSF48726">
    <property type="entry name" value="Immunoglobulin"/>
    <property type="match status" value="1"/>
</dbReference>
<evidence type="ECO:0000256" key="1">
    <source>
        <dbReference type="SAM" id="Phobius"/>
    </source>
</evidence>